<gene>
    <name evidence="1" type="ORF">MOX91_00710</name>
</gene>
<evidence type="ECO:0000313" key="2">
    <source>
        <dbReference type="Proteomes" id="UP001275932"/>
    </source>
</evidence>
<dbReference type="EMBL" id="JALBUT010000001">
    <property type="protein sequence ID" value="MDX8414707.1"/>
    <property type="molecule type" value="Genomic_DNA"/>
</dbReference>
<reference evidence="1 2" key="1">
    <citation type="submission" date="2022-03" db="EMBL/GenBank/DDBJ databases">
        <title>Novel taxa within the pig intestine.</title>
        <authorList>
            <person name="Wylensek D."/>
            <person name="Bishof K."/>
            <person name="Afrizal A."/>
            <person name="Clavel T."/>
        </authorList>
    </citation>
    <scope>NUCLEOTIDE SEQUENCE [LARGE SCALE GENOMIC DNA]</scope>
    <source>
        <strain evidence="1 2">CLA-KB-P66</strain>
    </source>
</reference>
<keyword evidence="2" id="KW-1185">Reference proteome</keyword>
<name>A0ABU4WDT1_9BACT</name>
<accession>A0ABU4WDT1</accession>
<organism evidence="1 2">
    <name type="scientific">Intestinicryptomonas porci</name>
    <dbReference type="NCBI Taxonomy" id="2926320"/>
    <lineage>
        <taxon>Bacteria</taxon>
        <taxon>Pseudomonadati</taxon>
        <taxon>Verrucomicrobiota</taxon>
        <taxon>Opitutia</taxon>
        <taxon>Opitutales</taxon>
        <taxon>Intestinicryptomonaceae</taxon>
        <taxon>Intestinicryptomonas</taxon>
    </lineage>
</organism>
<comment type="caution">
    <text evidence="1">The sequence shown here is derived from an EMBL/GenBank/DDBJ whole genome shotgun (WGS) entry which is preliminary data.</text>
</comment>
<sequence length="226" mass="23326">MKKIKTYIARLFCAFKNRPFCNIAEGTHAGRITRVAKSEIPSSNLLVKASEGGIEVAGAIDTPIGVCTDCGEEGDILDVALPGCAESSIICIANGAVMEGDLLYSADGGKVSANISPNCHKVGIALSSTSSGGVVEVDPQGFGMKAYEILACGLHTWAAGASTTDYLTISGIKENDCAFAVLAQAGGSETKVKAAINSESGKVVFTLDANGTNNSTLINWMIVRNS</sequence>
<dbReference type="Proteomes" id="UP001275932">
    <property type="component" value="Unassembled WGS sequence"/>
</dbReference>
<dbReference type="RefSeq" id="WP_370396157.1">
    <property type="nucleotide sequence ID" value="NZ_JALBUT010000001.1"/>
</dbReference>
<evidence type="ECO:0000313" key="1">
    <source>
        <dbReference type="EMBL" id="MDX8414707.1"/>
    </source>
</evidence>
<protein>
    <submittedName>
        <fullName evidence="1">Uncharacterized protein</fullName>
    </submittedName>
</protein>
<proteinExistence type="predicted"/>